<accession>A0A5B7KHN2</accession>
<gene>
    <name evidence="2" type="ORF">E2C01_100475</name>
</gene>
<evidence type="ECO:0000313" key="2">
    <source>
        <dbReference type="EMBL" id="MPD04768.1"/>
    </source>
</evidence>
<name>A0A5B7KHN2_PORTR</name>
<evidence type="ECO:0000313" key="3">
    <source>
        <dbReference type="Proteomes" id="UP000324222"/>
    </source>
</evidence>
<proteinExistence type="predicted"/>
<evidence type="ECO:0000256" key="1">
    <source>
        <dbReference type="SAM" id="MobiDB-lite"/>
    </source>
</evidence>
<reference evidence="2 3" key="1">
    <citation type="submission" date="2019-05" db="EMBL/GenBank/DDBJ databases">
        <title>Another draft genome of Portunus trituberculatus and its Hox gene families provides insights of decapod evolution.</title>
        <authorList>
            <person name="Jeong J.-H."/>
            <person name="Song I."/>
            <person name="Kim S."/>
            <person name="Choi T."/>
            <person name="Kim D."/>
            <person name="Ryu S."/>
            <person name="Kim W."/>
        </authorList>
    </citation>
    <scope>NUCLEOTIDE SEQUENCE [LARGE SCALE GENOMIC DNA]</scope>
    <source>
        <tissue evidence="2">Muscle</tissue>
    </source>
</reference>
<protein>
    <submittedName>
        <fullName evidence="2">Uncharacterized protein</fullName>
    </submittedName>
</protein>
<dbReference type="EMBL" id="VSRR010142676">
    <property type="protein sequence ID" value="MPD04768.1"/>
    <property type="molecule type" value="Genomic_DNA"/>
</dbReference>
<keyword evidence="3" id="KW-1185">Reference proteome</keyword>
<dbReference type="AlphaFoldDB" id="A0A5B7KHN2"/>
<organism evidence="2 3">
    <name type="scientific">Portunus trituberculatus</name>
    <name type="common">Swimming crab</name>
    <name type="synonym">Neptunus trituberculatus</name>
    <dbReference type="NCBI Taxonomy" id="210409"/>
    <lineage>
        <taxon>Eukaryota</taxon>
        <taxon>Metazoa</taxon>
        <taxon>Ecdysozoa</taxon>
        <taxon>Arthropoda</taxon>
        <taxon>Crustacea</taxon>
        <taxon>Multicrustacea</taxon>
        <taxon>Malacostraca</taxon>
        <taxon>Eumalacostraca</taxon>
        <taxon>Eucarida</taxon>
        <taxon>Decapoda</taxon>
        <taxon>Pleocyemata</taxon>
        <taxon>Brachyura</taxon>
        <taxon>Eubrachyura</taxon>
        <taxon>Portunoidea</taxon>
        <taxon>Portunidae</taxon>
        <taxon>Portuninae</taxon>
        <taxon>Portunus</taxon>
    </lineage>
</organism>
<feature type="compositionally biased region" description="Polar residues" evidence="1">
    <location>
        <begin position="12"/>
        <end position="32"/>
    </location>
</feature>
<comment type="caution">
    <text evidence="2">The sequence shown here is derived from an EMBL/GenBank/DDBJ whole genome shotgun (WGS) entry which is preliminary data.</text>
</comment>
<feature type="region of interest" description="Disordered" evidence="1">
    <location>
        <begin position="12"/>
        <end position="39"/>
    </location>
</feature>
<sequence>MEIKKRWAAVSTTTLPGNSDSSPPNSRQQPGTSLWAPGTKLSARTGCDAFLRFPIPGEEISISEVAGEVLFMEEMLHRVSRLGTLCMTC</sequence>
<dbReference type="Proteomes" id="UP000324222">
    <property type="component" value="Unassembled WGS sequence"/>
</dbReference>